<organism evidence="1 2">
    <name type="scientific">Pandoraea terrae</name>
    <dbReference type="NCBI Taxonomy" id="1537710"/>
    <lineage>
        <taxon>Bacteria</taxon>
        <taxon>Pseudomonadati</taxon>
        <taxon>Pseudomonadota</taxon>
        <taxon>Betaproteobacteria</taxon>
        <taxon>Burkholderiales</taxon>
        <taxon>Burkholderiaceae</taxon>
        <taxon>Pandoraea</taxon>
    </lineage>
</organism>
<dbReference type="AlphaFoldDB" id="A0A5E4ZG31"/>
<dbReference type="OrthoDB" id="1149149at2"/>
<reference evidence="1 2" key="1">
    <citation type="submission" date="2019-08" db="EMBL/GenBank/DDBJ databases">
        <authorList>
            <person name="Peeters C."/>
        </authorList>
    </citation>
    <scope>NUCLEOTIDE SEQUENCE [LARGE SCALE GENOMIC DNA]</scope>
    <source>
        <strain evidence="1 2">LMG 30175</strain>
    </source>
</reference>
<accession>A0A5E4ZG31</accession>
<name>A0A5E4ZG31_9BURK</name>
<protein>
    <submittedName>
        <fullName evidence="1">Uncharacterized protein</fullName>
    </submittedName>
</protein>
<dbReference type="EMBL" id="CABPRZ010000046">
    <property type="protein sequence ID" value="VVE59597.1"/>
    <property type="molecule type" value="Genomic_DNA"/>
</dbReference>
<evidence type="ECO:0000313" key="2">
    <source>
        <dbReference type="Proteomes" id="UP000414233"/>
    </source>
</evidence>
<sequence length="86" mass="9618">MNTISSLKIVVASDLDHECLVAEIYCDEKYVALLSQDDGLENLMVVFPDAAANQAAVIRDIDLKWLRHALERAERVLLQKSFEAGD</sequence>
<evidence type="ECO:0000313" key="1">
    <source>
        <dbReference type="EMBL" id="VVE59597.1"/>
    </source>
</evidence>
<dbReference type="RefSeq" id="WP_150700241.1">
    <property type="nucleotide sequence ID" value="NZ_CABPRZ010000046.1"/>
</dbReference>
<keyword evidence="2" id="KW-1185">Reference proteome</keyword>
<dbReference type="Proteomes" id="UP000414233">
    <property type="component" value="Unassembled WGS sequence"/>
</dbReference>
<gene>
    <name evidence="1" type="ORF">PTE30175_05526</name>
</gene>
<proteinExistence type="predicted"/>